<evidence type="ECO:0000256" key="3">
    <source>
        <dbReference type="SAM" id="SignalP"/>
    </source>
</evidence>
<dbReference type="EMBL" id="JALLPB020000074">
    <property type="protein sequence ID" value="KAL3822110.1"/>
    <property type="molecule type" value="Genomic_DNA"/>
</dbReference>
<dbReference type="AlphaFoldDB" id="A0ABD3SC64"/>
<keyword evidence="2" id="KW-1133">Transmembrane helix</keyword>
<evidence type="ECO:0000313" key="5">
    <source>
        <dbReference type="Proteomes" id="UP001530377"/>
    </source>
</evidence>
<feature type="transmembrane region" description="Helical" evidence="2">
    <location>
        <begin position="125"/>
        <end position="149"/>
    </location>
</feature>
<keyword evidence="5" id="KW-1185">Reference proteome</keyword>
<feature type="transmembrane region" description="Helical" evidence="2">
    <location>
        <begin position="187"/>
        <end position="209"/>
    </location>
</feature>
<keyword evidence="2" id="KW-0812">Transmembrane</keyword>
<protein>
    <submittedName>
        <fullName evidence="4">Uncharacterized protein</fullName>
    </submittedName>
</protein>
<accession>A0ABD3SC64</accession>
<comment type="caution">
    <text evidence="4">The sequence shown here is derived from an EMBL/GenBank/DDBJ whole genome shotgun (WGS) entry which is preliminary data.</text>
</comment>
<reference evidence="4 5" key="1">
    <citation type="submission" date="2024-10" db="EMBL/GenBank/DDBJ databases">
        <title>Updated reference genomes for cyclostephanoid diatoms.</title>
        <authorList>
            <person name="Roberts W.R."/>
            <person name="Alverson A.J."/>
        </authorList>
    </citation>
    <scope>NUCLEOTIDE SEQUENCE [LARGE SCALE GENOMIC DNA]</scope>
    <source>
        <strain evidence="4 5">AJA228-03</strain>
    </source>
</reference>
<feature type="chain" id="PRO_5044856239" evidence="3">
    <location>
        <begin position="26"/>
        <end position="268"/>
    </location>
</feature>
<keyword evidence="2" id="KW-0472">Membrane</keyword>
<dbReference type="PROSITE" id="PS51257">
    <property type="entry name" value="PROKAR_LIPOPROTEIN"/>
    <property type="match status" value="1"/>
</dbReference>
<proteinExistence type="predicted"/>
<gene>
    <name evidence="4" type="ORF">ACHAXA_011888</name>
</gene>
<evidence type="ECO:0000256" key="1">
    <source>
        <dbReference type="SAM" id="MobiDB-lite"/>
    </source>
</evidence>
<feature type="region of interest" description="Disordered" evidence="1">
    <location>
        <begin position="37"/>
        <end position="68"/>
    </location>
</feature>
<feature type="compositionally biased region" description="Low complexity" evidence="1">
    <location>
        <begin position="37"/>
        <end position="47"/>
    </location>
</feature>
<keyword evidence="3" id="KW-0732">Signal</keyword>
<sequence>MKRRSLLAALWSIVGLLTLTSFVIAIVFACASENYDSSSSNNSSNNNNGGGGGGGGSADDRQQNGGGGAGNSISVTSRAMVFAAIWTAVLSGILVVYGTVILGIHVPITGKYYACCRGNVHRMTPLSLGAFGGSLLMFANLTLVFAILFGEFEIRDFNFAVGGRQGGANDEYGTNTNSTSVVYQSSFAFSIMCIFFTVMYAAFSGVIFYNSYALLEESVADARDESLDDDGDRKAANSAPGYIGGDRFGVVGRSYGEYGRGEKPIEVL</sequence>
<dbReference type="Proteomes" id="UP001530377">
    <property type="component" value="Unassembled WGS sequence"/>
</dbReference>
<feature type="transmembrane region" description="Helical" evidence="2">
    <location>
        <begin position="79"/>
        <end position="104"/>
    </location>
</feature>
<evidence type="ECO:0000313" key="4">
    <source>
        <dbReference type="EMBL" id="KAL3822110.1"/>
    </source>
</evidence>
<organism evidence="4 5">
    <name type="scientific">Cyclostephanos tholiformis</name>
    <dbReference type="NCBI Taxonomy" id="382380"/>
    <lineage>
        <taxon>Eukaryota</taxon>
        <taxon>Sar</taxon>
        <taxon>Stramenopiles</taxon>
        <taxon>Ochrophyta</taxon>
        <taxon>Bacillariophyta</taxon>
        <taxon>Coscinodiscophyceae</taxon>
        <taxon>Thalassiosirophycidae</taxon>
        <taxon>Stephanodiscales</taxon>
        <taxon>Stephanodiscaceae</taxon>
        <taxon>Cyclostephanos</taxon>
    </lineage>
</organism>
<name>A0ABD3SC64_9STRA</name>
<feature type="signal peptide" evidence="3">
    <location>
        <begin position="1"/>
        <end position="25"/>
    </location>
</feature>
<feature type="compositionally biased region" description="Gly residues" evidence="1">
    <location>
        <begin position="48"/>
        <end position="57"/>
    </location>
</feature>
<evidence type="ECO:0000256" key="2">
    <source>
        <dbReference type="SAM" id="Phobius"/>
    </source>
</evidence>